<dbReference type="Gene3D" id="3.40.50.300">
    <property type="entry name" value="P-loop containing nucleotide triphosphate hydrolases"/>
    <property type="match status" value="2"/>
</dbReference>
<keyword evidence="2" id="KW-0547">Nucleotide-binding</keyword>
<dbReference type="InterPro" id="IPR027094">
    <property type="entry name" value="Mitofusin_fam"/>
</dbReference>
<sequence length="1242" mass="137564">MFKRRPVNKERNGRMTQAIDTSISVMPDAINKMKANLQTTGDLDNASKLGQLLAKIDAGRMNIAFCGHFSAGKSTLINQLCGHGLLPSSPIPTSANIVSIRNGAPGAHVTHRHTSKQGVTNTIPLDELEAYCVNGTDIETVEISYPIAFLGGHTALLDTPGIDSTDDAHHKSTESALHLADVVFYVMDYNHVQSEVNLAFTKKMKEWGKPLYLVVNMIDKHKEWELPFAQYQEGTKQAFLNWGIEPDDLLFVTMKEPNHPHNEYGKLQWLLKRLIEQGDELRSYSIDASARYLAAEHGKWLAEQHEPQKAELMEQMSQEGDVQEIEAQAAAKQKELAVLKGLPEALTAQLRKEVGGIIENANITPALTRDQAHAYLESRKPGFKVGFFSRAAQTALETEKRLAAFQADLSEQVEAQLDWHLRDALKKAAQSQGQHDADLLAHIEALRVEVTTEWLAAQVNAGATFGGEYTLNFMKQVASDIKQQYRKQAFAVIDLLAAAVREHSAGSVASLAAELEALGGRLGAARELRRLEEAEAAATAQLLRMASWARPAAPALPDAQLYTPMEEQAAAPLSGGLHVTSMDKILQAAATASAAAGPAAAAPAEAAAMPAAFTSGEHGRRMERKAADLQAAAGLIDGLPSMRSIARAMREKSERLRQRTFTIALFGAFSAGKSSFANALIGERVLPVSPNPTTAAINKIMPPQEGWPHGTAKVKMKKADAIMQDVLYSLDILGVQASDMASALKRIGALSPADVTAKGKPHYSFLKAVEKGWQLAKDHLGAELKITKEEFPSYVADESKSCFVEFIELYYSNPLTEQGIIFVDTPGADSINARHTGVAFNYIKNADAILFVTYYNHAFSQADREFLLQLGRVKDSFEMDKMFFIVNAADLAASPEELQGVMTHVETNLLQHGIRNPRIYPISSYLAAEGKITGNETLVAQSGIRPFEGEFVQFTFNELSDVAIHAANLELNRAIATMQQWLESAQTGEEQRKQQLMKLEQAQREGAELLERTPFEAELKELKKEIQELLYYVKQRTMFRFGELYNYAFNPSTFREEAKDPKQALQSAWGELLRMIGYDLSQEVLATTLRVENRMNLISGSRRNRWEEQLGQVMEGFESSAYESNTFVTPEISSKLDAPDISLKLLQSHFKNAKQFFEGDGKSKLRADLENRMTGPVAQFIERQTSELEEAYANQLETWLMTQKNQMLQQLGEHAEGMRDALEMKIDLNELISKQHQLKAFV</sequence>
<keyword evidence="4" id="KW-0342">GTP-binding</keyword>
<dbReference type="PANTHER" id="PTHR10465">
    <property type="entry name" value="TRANSMEMBRANE GTPASE FZO1"/>
    <property type="match status" value="1"/>
</dbReference>
<evidence type="ECO:0000313" key="8">
    <source>
        <dbReference type="EMBL" id="NOU99136.1"/>
    </source>
</evidence>
<organism evidence="8 9">
    <name type="scientific">Paenibacillus planticolens</name>
    <dbReference type="NCBI Taxonomy" id="2654976"/>
    <lineage>
        <taxon>Bacteria</taxon>
        <taxon>Bacillati</taxon>
        <taxon>Bacillota</taxon>
        <taxon>Bacilli</taxon>
        <taxon>Bacillales</taxon>
        <taxon>Paenibacillaceae</taxon>
        <taxon>Paenibacillus</taxon>
    </lineage>
</organism>
<keyword evidence="5" id="KW-0472">Membrane</keyword>
<reference evidence="8 9" key="1">
    <citation type="submission" date="2019-10" db="EMBL/GenBank/DDBJ databases">
        <title>Description of Paenibacillus pedi sp. nov.</title>
        <authorList>
            <person name="Carlier A."/>
            <person name="Qi S."/>
        </authorList>
    </citation>
    <scope>NUCLEOTIDE SEQUENCE [LARGE SCALE GENOMIC DNA]</scope>
    <source>
        <strain evidence="8 9">LMG 31457</strain>
    </source>
</reference>
<dbReference type="Pfam" id="PF00350">
    <property type="entry name" value="Dynamin_N"/>
    <property type="match status" value="2"/>
</dbReference>
<feature type="domain" description="Dynamin N-terminal" evidence="7">
    <location>
        <begin position="663"/>
        <end position="888"/>
    </location>
</feature>
<proteinExistence type="predicted"/>
<evidence type="ECO:0000256" key="1">
    <source>
        <dbReference type="ARBA" id="ARBA00004370"/>
    </source>
</evidence>
<dbReference type="PANTHER" id="PTHR10465:SF0">
    <property type="entry name" value="SARCALUMENIN"/>
    <property type="match status" value="1"/>
</dbReference>
<name>A0ABX1ZJV3_9BACL</name>
<evidence type="ECO:0000256" key="4">
    <source>
        <dbReference type="ARBA" id="ARBA00023134"/>
    </source>
</evidence>
<evidence type="ECO:0000256" key="3">
    <source>
        <dbReference type="ARBA" id="ARBA00022801"/>
    </source>
</evidence>
<dbReference type="Proteomes" id="UP000618579">
    <property type="component" value="Unassembled WGS sequence"/>
</dbReference>
<keyword evidence="6" id="KW-0175">Coiled coil</keyword>
<comment type="subcellular location">
    <subcellularLocation>
        <location evidence="1">Membrane</location>
    </subcellularLocation>
</comment>
<dbReference type="SUPFAM" id="SSF52540">
    <property type="entry name" value="P-loop containing nucleoside triphosphate hydrolases"/>
    <property type="match status" value="2"/>
</dbReference>
<feature type="coiled-coil region" evidence="6">
    <location>
        <begin position="985"/>
        <end position="1012"/>
    </location>
</feature>
<feature type="domain" description="Dynamin N-terminal" evidence="7">
    <location>
        <begin position="63"/>
        <end position="216"/>
    </location>
</feature>
<accession>A0ABX1ZJV3</accession>
<evidence type="ECO:0000256" key="2">
    <source>
        <dbReference type="ARBA" id="ARBA00022741"/>
    </source>
</evidence>
<evidence type="ECO:0000259" key="7">
    <source>
        <dbReference type="Pfam" id="PF00350"/>
    </source>
</evidence>
<dbReference type="InterPro" id="IPR027417">
    <property type="entry name" value="P-loop_NTPase"/>
</dbReference>
<dbReference type="CDD" id="cd09912">
    <property type="entry name" value="DLP_2"/>
    <property type="match status" value="2"/>
</dbReference>
<evidence type="ECO:0000313" key="9">
    <source>
        <dbReference type="Proteomes" id="UP000618579"/>
    </source>
</evidence>
<evidence type="ECO:0000256" key="6">
    <source>
        <dbReference type="SAM" id="Coils"/>
    </source>
</evidence>
<dbReference type="EMBL" id="WHNZ01000012">
    <property type="protein sequence ID" value="NOU99136.1"/>
    <property type="molecule type" value="Genomic_DNA"/>
</dbReference>
<keyword evidence="9" id="KW-1185">Reference proteome</keyword>
<gene>
    <name evidence="8" type="ORF">GC097_03745</name>
</gene>
<comment type="caution">
    <text evidence="8">The sequence shown here is derived from an EMBL/GenBank/DDBJ whole genome shotgun (WGS) entry which is preliminary data.</text>
</comment>
<protein>
    <submittedName>
        <fullName evidence="8">Dynamin family protein</fullName>
    </submittedName>
</protein>
<keyword evidence="3" id="KW-0378">Hydrolase</keyword>
<dbReference type="InterPro" id="IPR045063">
    <property type="entry name" value="Dynamin_N"/>
</dbReference>
<evidence type="ECO:0000256" key="5">
    <source>
        <dbReference type="ARBA" id="ARBA00023136"/>
    </source>
</evidence>